<sequence length="314" mass="35043">MSTRPQKATSSEGGNKKNRQVPYNKNAKGRNGPGNAGSTDSSGVPGVSKIKSQIRQTTRLLSKADLAKAEHRTVERKNGERYHMVKFFERKKILRIIKRIQRQLKELDATAEGKGKERLTEDEDQPSREQLEKELEDARVMLNYVIHYPVSVPTAFTHRNTIKYVSLFPVVSTNNKSKPEDESEEQQGKLVLPPLLTQTAIDSLNAAAAQSSTNLKHKQKSANAKVDKKRLDMLLKIRDMMRDLADGKATAGEVVVSLEPENEKEDDRRKKISFDDVLGTKTVSAAPVISETPAVVPEGSDNTTKTEEADDFFE</sequence>
<dbReference type="EMBL" id="JASBWR010000103">
    <property type="protein sequence ID" value="KAJ9095186.1"/>
    <property type="molecule type" value="Genomic_DNA"/>
</dbReference>
<proteinExistence type="predicted"/>
<protein>
    <submittedName>
        <fullName evidence="1">Uncharacterized protein</fullName>
    </submittedName>
</protein>
<reference evidence="1" key="1">
    <citation type="submission" date="2023-04" db="EMBL/GenBank/DDBJ databases">
        <title>Draft Genome sequencing of Naganishia species isolated from polar environments using Oxford Nanopore Technology.</title>
        <authorList>
            <person name="Leo P."/>
            <person name="Venkateswaran K."/>
        </authorList>
    </citation>
    <scope>NUCLEOTIDE SEQUENCE</scope>
    <source>
        <strain evidence="1">MNA-CCFEE 5261</strain>
    </source>
</reference>
<gene>
    <name evidence="1" type="ORF">QFC19_007641</name>
</gene>
<organism evidence="1 2">
    <name type="scientific">Naganishia cerealis</name>
    <dbReference type="NCBI Taxonomy" id="610337"/>
    <lineage>
        <taxon>Eukaryota</taxon>
        <taxon>Fungi</taxon>
        <taxon>Dikarya</taxon>
        <taxon>Basidiomycota</taxon>
        <taxon>Agaricomycotina</taxon>
        <taxon>Tremellomycetes</taxon>
        <taxon>Filobasidiales</taxon>
        <taxon>Filobasidiaceae</taxon>
        <taxon>Naganishia</taxon>
    </lineage>
</organism>
<evidence type="ECO:0000313" key="2">
    <source>
        <dbReference type="Proteomes" id="UP001241377"/>
    </source>
</evidence>
<accession>A0ACC2V969</accession>
<name>A0ACC2V969_9TREE</name>
<keyword evidence="2" id="KW-1185">Reference proteome</keyword>
<comment type="caution">
    <text evidence="1">The sequence shown here is derived from an EMBL/GenBank/DDBJ whole genome shotgun (WGS) entry which is preliminary data.</text>
</comment>
<evidence type="ECO:0000313" key="1">
    <source>
        <dbReference type="EMBL" id="KAJ9095186.1"/>
    </source>
</evidence>
<dbReference type="Proteomes" id="UP001241377">
    <property type="component" value="Unassembled WGS sequence"/>
</dbReference>